<evidence type="ECO:0000313" key="1">
    <source>
        <dbReference type="EMBL" id="MPC08981.1"/>
    </source>
</evidence>
<sequence length="214" mass="23336">MVVVVVCSAKCGAATVWGKTWGVCSSLGLRLDFSSPSLVSPNTLKWESWADCDLSSAGDDWPCKNGRRQDNSIEYSDSCEWEGESRGLQLTACNSTSVPGKHERKVCLSTIWHISSSISLSFSSTLVLESISASAVVAAVLAASSCLVCCSIWFFSPTSISISVRYSVIMISRTSIFRNKSDFSSLNMLHLLVYLAPDLQHQQDLGMQQQALYL</sequence>
<gene>
    <name evidence="1" type="ORF">E2C01_001579</name>
</gene>
<dbReference type="EMBL" id="VSRR010000051">
    <property type="protein sequence ID" value="MPC08981.1"/>
    <property type="molecule type" value="Genomic_DNA"/>
</dbReference>
<reference evidence="1 2" key="1">
    <citation type="submission" date="2019-05" db="EMBL/GenBank/DDBJ databases">
        <title>Another draft genome of Portunus trituberculatus and its Hox gene families provides insights of decapod evolution.</title>
        <authorList>
            <person name="Jeong J.-H."/>
            <person name="Song I."/>
            <person name="Kim S."/>
            <person name="Choi T."/>
            <person name="Kim D."/>
            <person name="Ryu S."/>
            <person name="Kim W."/>
        </authorList>
    </citation>
    <scope>NUCLEOTIDE SEQUENCE [LARGE SCALE GENOMIC DNA]</scope>
    <source>
        <tissue evidence="1">Muscle</tissue>
    </source>
</reference>
<comment type="caution">
    <text evidence="1">The sequence shown here is derived from an EMBL/GenBank/DDBJ whole genome shotgun (WGS) entry which is preliminary data.</text>
</comment>
<proteinExistence type="predicted"/>
<dbReference type="Proteomes" id="UP000324222">
    <property type="component" value="Unassembled WGS sequence"/>
</dbReference>
<name>A0A5B7CJM6_PORTR</name>
<organism evidence="1 2">
    <name type="scientific">Portunus trituberculatus</name>
    <name type="common">Swimming crab</name>
    <name type="synonym">Neptunus trituberculatus</name>
    <dbReference type="NCBI Taxonomy" id="210409"/>
    <lineage>
        <taxon>Eukaryota</taxon>
        <taxon>Metazoa</taxon>
        <taxon>Ecdysozoa</taxon>
        <taxon>Arthropoda</taxon>
        <taxon>Crustacea</taxon>
        <taxon>Multicrustacea</taxon>
        <taxon>Malacostraca</taxon>
        <taxon>Eumalacostraca</taxon>
        <taxon>Eucarida</taxon>
        <taxon>Decapoda</taxon>
        <taxon>Pleocyemata</taxon>
        <taxon>Brachyura</taxon>
        <taxon>Eubrachyura</taxon>
        <taxon>Portunoidea</taxon>
        <taxon>Portunidae</taxon>
        <taxon>Portuninae</taxon>
        <taxon>Portunus</taxon>
    </lineage>
</organism>
<dbReference type="AlphaFoldDB" id="A0A5B7CJM6"/>
<keyword evidence="2" id="KW-1185">Reference proteome</keyword>
<protein>
    <submittedName>
        <fullName evidence="1">Uncharacterized protein</fullName>
    </submittedName>
</protein>
<accession>A0A5B7CJM6</accession>
<evidence type="ECO:0000313" key="2">
    <source>
        <dbReference type="Proteomes" id="UP000324222"/>
    </source>
</evidence>